<evidence type="ECO:0000313" key="2">
    <source>
        <dbReference type="EMBL" id="CCM43475.1"/>
    </source>
</evidence>
<sequence>MYVACQGWSGVLPPLSDAPEGYPTCSPMQIRIESHFFSFGIAVKRLSCMCVRVCDPLPLSFFALRGEVSSIG</sequence>
<dbReference type="EMBL" id="CALQ01001955">
    <property type="protein sequence ID" value="CCM20167.1"/>
    <property type="molecule type" value="Genomic_DNA"/>
</dbReference>
<accession>A0A1E1J9K5</accession>
<evidence type="ECO:0000313" key="1">
    <source>
        <dbReference type="EMBL" id="CCM20167.1"/>
    </source>
</evidence>
<dbReference type="AlphaFoldDB" id="A0A1E1J9K5"/>
<gene>
    <name evidence="1" type="ORF">BN36_NA76480</name>
    <name evidence="2" type="ORF">BN36_NA76820</name>
</gene>
<dbReference type="EMBL" id="CALQ01001963">
    <property type="protein sequence ID" value="CCM43475.1"/>
    <property type="molecule type" value="Genomic_DNA"/>
</dbReference>
<protein>
    <submittedName>
        <fullName evidence="2">Uncharacterized protein</fullName>
    </submittedName>
</protein>
<name>A0A1E1J9K5_LEIGU</name>
<organism evidence="2">
    <name type="scientific">Leishmania guyanensis</name>
    <dbReference type="NCBI Taxonomy" id="5670"/>
    <lineage>
        <taxon>Eukaryota</taxon>
        <taxon>Discoba</taxon>
        <taxon>Euglenozoa</taxon>
        <taxon>Kinetoplastea</taxon>
        <taxon>Metakinetoplastina</taxon>
        <taxon>Trypanosomatida</taxon>
        <taxon>Trypanosomatidae</taxon>
        <taxon>Leishmaniinae</taxon>
        <taxon>Leishmania</taxon>
        <taxon>Leishmania guyanensis species complex</taxon>
    </lineage>
</organism>
<reference evidence="2" key="1">
    <citation type="submission" date="2012-08" db="EMBL/GenBank/DDBJ databases">
        <title>Comparative genomics of metastatic and non-metastatic Leishmania guyanensis provides insights into polygenic factors involved in Leishmania RNA virus infection.</title>
        <authorList>
            <person name="Smith D."/>
            <person name="Hertz-Fowler C."/>
            <person name="Martin R."/>
            <person name="Dickens N."/>
            <person name="Fasel N."/>
            <person name="Falquet L."/>
            <person name="Beverley S."/>
            <person name="Zangger H."/>
            <person name="Calderon-Copete S."/>
            <person name="Mottram J."/>
            <person name="Xenarios I."/>
        </authorList>
    </citation>
    <scope>NUCLEOTIDE SEQUENCE</scope>
    <source>
        <strain evidence="2">MHOM/BR/75/M4147/SSU:IR2SAT-LUC</strain>
    </source>
</reference>
<proteinExistence type="predicted"/>